<dbReference type="EMBL" id="JACEEZ010013177">
    <property type="protein sequence ID" value="KAG0720261.1"/>
    <property type="molecule type" value="Genomic_DNA"/>
</dbReference>
<feature type="compositionally biased region" description="Low complexity" evidence="1">
    <location>
        <begin position="7"/>
        <end position="19"/>
    </location>
</feature>
<evidence type="ECO:0000313" key="2">
    <source>
        <dbReference type="EMBL" id="KAG0720261.1"/>
    </source>
</evidence>
<keyword evidence="3" id="KW-1185">Reference proteome</keyword>
<accession>A0A8J4YAN4</accession>
<sequence length="195" mass="21348">MRTSWGSLSKSSQQLQTKTHNTSTLEVANRDVPTKSCSRVDAPLPTKSTDGRKALDELGGTGGIERIGRCTRAHTSTNRATLPRSERCVVSEDNDGRSSFWGVGILLPNSAESRLLRSRKTIHLLKANGSRSGPLLLLSPVTKARCFVLGLWSMGQVEKPLAVSKRTQLPLTRIGVELLGQTLQSLILQRRRHLA</sequence>
<evidence type="ECO:0000256" key="1">
    <source>
        <dbReference type="SAM" id="MobiDB-lite"/>
    </source>
</evidence>
<dbReference type="AlphaFoldDB" id="A0A8J4YAN4"/>
<reference evidence="2" key="1">
    <citation type="submission" date="2020-07" db="EMBL/GenBank/DDBJ databases">
        <title>The High-quality genome of the commercially important snow crab, Chionoecetes opilio.</title>
        <authorList>
            <person name="Jeong J.-H."/>
            <person name="Ryu S."/>
        </authorList>
    </citation>
    <scope>NUCLEOTIDE SEQUENCE</scope>
    <source>
        <strain evidence="2">MADBK_172401_WGS</strain>
        <tissue evidence="2">Digestive gland</tissue>
    </source>
</reference>
<proteinExistence type="predicted"/>
<gene>
    <name evidence="2" type="ORF">GWK47_048878</name>
</gene>
<comment type="caution">
    <text evidence="2">The sequence shown here is derived from an EMBL/GenBank/DDBJ whole genome shotgun (WGS) entry which is preliminary data.</text>
</comment>
<organism evidence="2 3">
    <name type="scientific">Chionoecetes opilio</name>
    <name type="common">Atlantic snow crab</name>
    <name type="synonym">Cancer opilio</name>
    <dbReference type="NCBI Taxonomy" id="41210"/>
    <lineage>
        <taxon>Eukaryota</taxon>
        <taxon>Metazoa</taxon>
        <taxon>Ecdysozoa</taxon>
        <taxon>Arthropoda</taxon>
        <taxon>Crustacea</taxon>
        <taxon>Multicrustacea</taxon>
        <taxon>Malacostraca</taxon>
        <taxon>Eumalacostraca</taxon>
        <taxon>Eucarida</taxon>
        <taxon>Decapoda</taxon>
        <taxon>Pleocyemata</taxon>
        <taxon>Brachyura</taxon>
        <taxon>Eubrachyura</taxon>
        <taxon>Majoidea</taxon>
        <taxon>Majidae</taxon>
        <taxon>Chionoecetes</taxon>
    </lineage>
</organism>
<protein>
    <submittedName>
        <fullName evidence="2">Uncharacterized protein</fullName>
    </submittedName>
</protein>
<evidence type="ECO:0000313" key="3">
    <source>
        <dbReference type="Proteomes" id="UP000770661"/>
    </source>
</evidence>
<name>A0A8J4YAN4_CHIOP</name>
<dbReference type="Proteomes" id="UP000770661">
    <property type="component" value="Unassembled WGS sequence"/>
</dbReference>
<feature type="region of interest" description="Disordered" evidence="1">
    <location>
        <begin position="1"/>
        <end position="58"/>
    </location>
</feature>